<dbReference type="PROSITE" id="PS51375">
    <property type="entry name" value="PPR"/>
    <property type="match status" value="1"/>
</dbReference>
<name>A0AAN9TR50_9HEMI</name>
<dbReference type="Proteomes" id="UP001367676">
    <property type="component" value="Unassembled WGS sequence"/>
</dbReference>
<keyword evidence="4" id="KW-1185">Reference proteome</keyword>
<organism evidence="3 4">
    <name type="scientific">Parthenolecanium corni</name>
    <dbReference type="NCBI Taxonomy" id="536013"/>
    <lineage>
        <taxon>Eukaryota</taxon>
        <taxon>Metazoa</taxon>
        <taxon>Ecdysozoa</taxon>
        <taxon>Arthropoda</taxon>
        <taxon>Hexapoda</taxon>
        <taxon>Insecta</taxon>
        <taxon>Pterygota</taxon>
        <taxon>Neoptera</taxon>
        <taxon>Paraneoptera</taxon>
        <taxon>Hemiptera</taxon>
        <taxon>Sternorrhyncha</taxon>
        <taxon>Coccoidea</taxon>
        <taxon>Coccidae</taxon>
        <taxon>Parthenolecanium</taxon>
    </lineage>
</organism>
<feature type="compositionally biased region" description="Polar residues" evidence="2">
    <location>
        <begin position="653"/>
        <end position="662"/>
    </location>
</feature>
<dbReference type="GO" id="GO:0031410">
    <property type="term" value="C:cytoplasmic vesicle"/>
    <property type="evidence" value="ECO:0007669"/>
    <property type="project" value="TreeGrafter"/>
</dbReference>
<dbReference type="InterPro" id="IPR002885">
    <property type="entry name" value="PPR_rpt"/>
</dbReference>
<feature type="compositionally biased region" description="Low complexity" evidence="2">
    <location>
        <begin position="474"/>
        <end position="483"/>
    </location>
</feature>
<feature type="region of interest" description="Disordered" evidence="2">
    <location>
        <begin position="571"/>
        <end position="592"/>
    </location>
</feature>
<dbReference type="PANTHER" id="PTHR12296">
    <property type="entry name" value="DENN DOMAIN-CONTAINING PROTEIN 4"/>
    <property type="match status" value="1"/>
</dbReference>
<evidence type="ECO:0000256" key="1">
    <source>
        <dbReference type="PROSITE-ProRule" id="PRU00708"/>
    </source>
</evidence>
<evidence type="ECO:0008006" key="5">
    <source>
        <dbReference type="Google" id="ProtNLM"/>
    </source>
</evidence>
<feature type="compositionally biased region" description="Basic and acidic residues" evidence="2">
    <location>
        <begin position="755"/>
        <end position="765"/>
    </location>
</feature>
<evidence type="ECO:0000256" key="2">
    <source>
        <dbReference type="SAM" id="MobiDB-lite"/>
    </source>
</evidence>
<sequence length="1370" mass="152178">MFIRFIEERSFVSDLDAGLAFFDECAEKVEQDEADVHLLELDESQQSERTVFVSPPEPNPAPVNSVQNSIYSYQNGFTLNPKFFNQKGIKNNFLDISGVGTLPGSPLARRTKHEVKSAQKLARKYSCSPELWAKCLLGTCYSLWFIHLPSYVLFTEHRVSSTLRLAYELLARIQKTGLHPTDEVCYRVMMQLCGVYNQPMLAVKLLFLMKRSGVQPNAITYGFYNRAVLESKWPSDMSNSSQLLWNKLRNVIHATALLRKMGQEAGRRRSSLQIEEASLVDGLVHLKEGGLHDSKHANLLFGTGTECSRVDCSSSTSENVSEVENVDSNSPVMERVTKIDFNDVANEPLLSLNEDAPSHRTIGRRSSAITSRDIATFNRFCSRMGSIVKTTGLPFRNQHSTIKPQPYESSAGLLMTGGVVISNFSENDVKISILDKTSSVYSSPPRIRSNMRGKRTRSGSCSEFVPNSPKSGRPYHNYYPNPNNNVKTTNHESSDCYQLLVRSESFANDAQILKNLQEIKQQKAANLVSGENNGAKSANTKSLVSLSLLNHPINKQGFARKNNTGLQKLQEYPASESQNSSAETLPSSGTESMDDLLVNCPNLLKRPINNKVLASLGAKFGGKVSGGGTDLPIRKTSVCSLDEMRRREENESLNRVLSSPSLKSPVRTPVTENDPLGALCLAKSLEAPPDSTAGEGGLVGLKKLPSMEGVRNISSEIELDCKGTPILFERRKEKWDVKRRSSAGALHRSLSGGMERTENGVKEVVDGEEDDETDSRLKELDAAAGETTVLRASTLPADDRSSSQSGVSSGDHGSPFRTGLGNFKLPFSRYSPSRFSLRKPDSGIRFTADMINSAITNFSPSSLTSKKSNEILLGGLHSLKNAASTMAKKIDEFKEAISATPLKDGMWEGQFYDEDTNETLSVHNGVASLGNEEASVRRKISNEFSPSSVTQQWDSWGANLMEFFSDGSRKGSTSNLQPLGENSPSSSQQSLALLSERLYPKVNRDSRIPVAIELIMTTCSKCHHCCSLIYDEEIMSGWLPEDSNLNTKCPFCDKATVPFLYVTVLDYRSSSEISSRFTSQESVTSSLERVRRKSSFNRLNTSGNSIGGSRASVDSSAVDDDQKSKNVHTLEPIIVPYLNPLVLRKELESILNAEGDTSLMRSSFVDEHPIIYWNMVWVFERIKSTSHVVSLCLQANCVIGSRDISSFHPSWAECDHRNVLVRTLWDNPILYEEVGYPMHVLWNKTDKESDLLSALLTDNTTIPKTLMERVISGIQSSDLSDPIKRVAAERLKLKSHGVNHNYSLYRDILFLAFVAIGRENIDQSAFDREYLAAFDGLTPAERDSKMFLRCDNPNLNTTVYFRHYFRELEL</sequence>
<feature type="compositionally biased region" description="Polar residues" evidence="2">
    <location>
        <begin position="575"/>
        <end position="591"/>
    </location>
</feature>
<dbReference type="InterPro" id="IPR011990">
    <property type="entry name" value="TPR-like_helical_dom_sf"/>
</dbReference>
<comment type="caution">
    <text evidence="3">The sequence shown here is derived from an EMBL/GenBank/DDBJ whole genome shotgun (WGS) entry which is preliminary data.</text>
</comment>
<evidence type="ECO:0000313" key="3">
    <source>
        <dbReference type="EMBL" id="KAK7602608.1"/>
    </source>
</evidence>
<feature type="compositionally biased region" description="Low complexity" evidence="2">
    <location>
        <begin position="802"/>
        <end position="813"/>
    </location>
</feature>
<feature type="region of interest" description="Disordered" evidence="2">
    <location>
        <begin position="442"/>
        <end position="483"/>
    </location>
</feature>
<feature type="region of interest" description="Disordered" evidence="2">
    <location>
        <begin position="788"/>
        <end position="817"/>
    </location>
</feature>
<dbReference type="GO" id="GO:0005085">
    <property type="term" value="F:guanyl-nucleotide exchange factor activity"/>
    <property type="evidence" value="ECO:0007669"/>
    <property type="project" value="UniProtKB-ARBA"/>
</dbReference>
<accession>A0AAN9TR50</accession>
<dbReference type="Gene3D" id="1.25.40.10">
    <property type="entry name" value="Tetratricopeptide repeat domain"/>
    <property type="match status" value="1"/>
</dbReference>
<dbReference type="PANTHER" id="PTHR12296:SF30">
    <property type="entry name" value="DENN DOMAIN-CONTAINING PROTEIN CRAG"/>
    <property type="match status" value="1"/>
</dbReference>
<proteinExistence type="predicted"/>
<dbReference type="GO" id="GO:0032483">
    <property type="term" value="P:regulation of Rab protein signal transduction"/>
    <property type="evidence" value="ECO:0007669"/>
    <property type="project" value="TreeGrafter"/>
</dbReference>
<feature type="region of interest" description="Disordered" evidence="2">
    <location>
        <begin position="742"/>
        <end position="775"/>
    </location>
</feature>
<dbReference type="InterPro" id="IPR051696">
    <property type="entry name" value="DENN_Domain_GEFs"/>
</dbReference>
<reference evidence="3 4" key="1">
    <citation type="submission" date="2024-03" db="EMBL/GenBank/DDBJ databases">
        <title>Adaptation during the transition from Ophiocordyceps entomopathogen to insect associate is accompanied by gene loss and intensified selection.</title>
        <authorList>
            <person name="Ward C.M."/>
            <person name="Onetto C.A."/>
            <person name="Borneman A.R."/>
        </authorList>
    </citation>
    <scope>NUCLEOTIDE SEQUENCE [LARGE SCALE GENOMIC DNA]</scope>
    <source>
        <strain evidence="3">AWRI1</strain>
        <tissue evidence="3">Single Adult Female</tissue>
    </source>
</reference>
<feature type="region of interest" description="Disordered" evidence="2">
    <location>
        <begin position="1098"/>
        <end position="1118"/>
    </location>
</feature>
<evidence type="ECO:0000313" key="4">
    <source>
        <dbReference type="Proteomes" id="UP001367676"/>
    </source>
</evidence>
<feature type="region of interest" description="Disordered" evidence="2">
    <location>
        <begin position="650"/>
        <end position="669"/>
    </location>
</feature>
<feature type="repeat" description="PPR" evidence="1">
    <location>
        <begin position="182"/>
        <end position="216"/>
    </location>
</feature>
<dbReference type="EMBL" id="JBBCAQ010000008">
    <property type="protein sequence ID" value="KAK7602608.1"/>
    <property type="molecule type" value="Genomic_DNA"/>
</dbReference>
<gene>
    <name evidence="3" type="ORF">V9T40_008197</name>
</gene>
<protein>
    <recommendedName>
        <fullName evidence="5">C-myc promoter-binding protein</fullName>
    </recommendedName>
</protein>